<dbReference type="EMBL" id="CP117411">
    <property type="protein sequence ID" value="WCT73397.1"/>
    <property type="molecule type" value="Genomic_DNA"/>
</dbReference>
<organism evidence="1 2">
    <name type="scientific">Sphingomonas naphthae</name>
    <dbReference type="NCBI Taxonomy" id="1813468"/>
    <lineage>
        <taxon>Bacteria</taxon>
        <taxon>Pseudomonadati</taxon>
        <taxon>Pseudomonadota</taxon>
        <taxon>Alphaproteobacteria</taxon>
        <taxon>Sphingomonadales</taxon>
        <taxon>Sphingomonadaceae</taxon>
        <taxon>Sphingomonas</taxon>
    </lineage>
</organism>
<evidence type="ECO:0000313" key="2">
    <source>
        <dbReference type="Proteomes" id="UP001220395"/>
    </source>
</evidence>
<sequence>MDMLGPDIDASDGMALLAALTAAEITLYEAKRQIAAWRAGGRQKLADAVEKWMMWQIC</sequence>
<keyword evidence="2" id="KW-1185">Reference proteome</keyword>
<protein>
    <submittedName>
        <fullName evidence="1">Uncharacterized protein</fullName>
    </submittedName>
</protein>
<gene>
    <name evidence="1" type="ORF">PQ455_17590</name>
</gene>
<proteinExistence type="predicted"/>
<name>A0ABY7TJJ0_9SPHN</name>
<accession>A0ABY7TJJ0</accession>
<reference evidence="1 2" key="1">
    <citation type="submission" date="2023-02" db="EMBL/GenBank/DDBJ databases">
        <title>Genome sequence of Sphingomonas naphthae.</title>
        <authorList>
            <person name="Kim S."/>
            <person name="Heo J."/>
            <person name="Kwon S.-W."/>
        </authorList>
    </citation>
    <scope>NUCLEOTIDE SEQUENCE [LARGE SCALE GENOMIC DNA]</scope>
    <source>
        <strain evidence="1 2">KACC 18716</strain>
    </source>
</reference>
<evidence type="ECO:0000313" key="1">
    <source>
        <dbReference type="EMBL" id="WCT73397.1"/>
    </source>
</evidence>
<dbReference type="Proteomes" id="UP001220395">
    <property type="component" value="Chromosome"/>
</dbReference>
<dbReference type="RefSeq" id="WP_273687583.1">
    <property type="nucleotide sequence ID" value="NZ_CP117411.1"/>
</dbReference>